<dbReference type="OMA" id="AMNFNIG"/>
<name>C4YPJ2_CANAW</name>
<dbReference type="EMBL" id="CM000310">
    <property type="protein sequence ID" value="EEQ44131.1"/>
    <property type="molecule type" value="Genomic_DNA"/>
</dbReference>
<evidence type="ECO:0000256" key="5">
    <source>
        <dbReference type="ARBA" id="ARBA00023180"/>
    </source>
</evidence>
<proteinExistence type="predicted"/>
<accession>C4YPJ2</accession>
<dbReference type="InterPro" id="IPR008440">
    <property type="entry name" value="Agglutinin-like_ALS_rpt"/>
</dbReference>
<feature type="chain" id="PRO_5002946911" description="Hyphally-regulated cell wall protein N-terminal domain-containing protein" evidence="7">
    <location>
        <begin position="20"/>
        <end position="563"/>
    </location>
</feature>
<protein>
    <recommendedName>
        <fullName evidence="8">Hyphally-regulated cell wall protein N-terminal domain-containing protein</fullName>
    </recommendedName>
</protein>
<dbReference type="GO" id="GO:0007155">
    <property type="term" value="P:cell adhesion"/>
    <property type="evidence" value="ECO:0007669"/>
    <property type="project" value="InterPro"/>
</dbReference>
<dbReference type="OrthoDB" id="4022214at2759"/>
<evidence type="ECO:0000256" key="4">
    <source>
        <dbReference type="ARBA" id="ARBA00022729"/>
    </source>
</evidence>
<dbReference type="GO" id="GO:0009277">
    <property type="term" value="C:fungal-type cell wall"/>
    <property type="evidence" value="ECO:0007669"/>
    <property type="project" value="UniProtKB-ARBA"/>
</dbReference>
<feature type="compositionally biased region" description="Low complexity" evidence="6">
    <location>
        <begin position="513"/>
        <end position="533"/>
    </location>
</feature>
<dbReference type="VEuPathDB" id="FungiDB:CAWG_02393"/>
<keyword evidence="5" id="KW-0325">Glycoprotein</keyword>
<dbReference type="InterPro" id="IPR021031">
    <property type="entry name" value="Hyphal-reg_cell_wall_N"/>
</dbReference>
<evidence type="ECO:0000256" key="1">
    <source>
        <dbReference type="ARBA" id="ARBA00004191"/>
    </source>
</evidence>
<dbReference type="Pfam" id="PF05792">
    <property type="entry name" value="Candida_ALS"/>
    <property type="match status" value="2"/>
</dbReference>
<evidence type="ECO:0000313" key="10">
    <source>
        <dbReference type="Proteomes" id="UP000001429"/>
    </source>
</evidence>
<evidence type="ECO:0000259" key="8">
    <source>
        <dbReference type="Pfam" id="PF11765"/>
    </source>
</evidence>
<keyword evidence="2" id="KW-0134">Cell wall</keyword>
<evidence type="ECO:0000256" key="3">
    <source>
        <dbReference type="ARBA" id="ARBA00022525"/>
    </source>
</evidence>
<reference evidence="9 10" key="1">
    <citation type="journal article" date="2009" name="Nature">
        <title>Evolution of pathogenicity and sexual reproduction in eight Candida genomes.</title>
        <authorList>
            <person name="Butler G."/>
            <person name="Rasmussen M.D."/>
            <person name="Lin M.F."/>
            <person name="Santos M.A."/>
            <person name="Sakthikumar S."/>
            <person name="Munro C.A."/>
            <person name="Rheinbay E."/>
            <person name="Grabherr M."/>
            <person name="Forche A."/>
            <person name="Reedy J.L."/>
            <person name="Agrafioti I."/>
            <person name="Arnaud M.B."/>
            <person name="Bates S."/>
            <person name="Brown A.J."/>
            <person name="Brunke S."/>
            <person name="Costanzo M.C."/>
            <person name="Fitzpatrick D.A."/>
            <person name="de Groot P.W."/>
            <person name="Harris D."/>
            <person name="Hoyer L.L."/>
            <person name="Hube B."/>
            <person name="Klis F.M."/>
            <person name="Kodira C."/>
            <person name="Lennard N."/>
            <person name="Logue M.E."/>
            <person name="Martin R."/>
            <person name="Neiman A.M."/>
            <person name="Nikolaou E."/>
            <person name="Quail M.A."/>
            <person name="Quinn J."/>
            <person name="Santos M.C."/>
            <person name="Schmitzberger F.F."/>
            <person name="Sherlock G."/>
            <person name="Shah P."/>
            <person name="Silverstein K.A."/>
            <person name="Skrzypek M.S."/>
            <person name="Soll D."/>
            <person name="Staggs R."/>
            <person name="Stansfield I."/>
            <person name="Stumpf M.P."/>
            <person name="Sudbery P.E."/>
            <person name="Srikantha T."/>
            <person name="Zeng Q."/>
            <person name="Berman J."/>
            <person name="Berriman M."/>
            <person name="Heitman J."/>
            <person name="Gow N.A."/>
            <person name="Lorenz M.C."/>
            <person name="Birren B.W."/>
            <person name="Kellis M."/>
            <person name="Cuomo C.A."/>
        </authorList>
    </citation>
    <scope>NUCLEOTIDE SEQUENCE [LARGE SCALE GENOMIC DNA]</scope>
    <source>
        <strain evidence="9 10">WO-1</strain>
    </source>
</reference>
<feature type="domain" description="Hyphally-regulated cell wall protein N-terminal" evidence="8">
    <location>
        <begin position="14"/>
        <end position="342"/>
    </location>
</feature>
<evidence type="ECO:0000313" key="9">
    <source>
        <dbReference type="EMBL" id="EEQ44131.1"/>
    </source>
</evidence>
<evidence type="ECO:0000256" key="2">
    <source>
        <dbReference type="ARBA" id="ARBA00022512"/>
    </source>
</evidence>
<dbReference type="PaxDb" id="5476-C4YPJ2"/>
<dbReference type="AlphaFoldDB" id="C4YPJ2"/>
<feature type="signal peptide" evidence="7">
    <location>
        <begin position="1"/>
        <end position="19"/>
    </location>
</feature>
<comment type="subcellular location">
    <subcellularLocation>
        <location evidence="1">Secreted</location>
        <location evidence="1">Cell wall</location>
    </subcellularLocation>
</comment>
<organism evidence="9 10">
    <name type="scientific">Candida albicans (strain WO-1)</name>
    <name type="common">Yeast</name>
    <dbReference type="NCBI Taxonomy" id="294748"/>
    <lineage>
        <taxon>Eukaryota</taxon>
        <taxon>Fungi</taxon>
        <taxon>Dikarya</taxon>
        <taxon>Ascomycota</taxon>
        <taxon>Saccharomycotina</taxon>
        <taxon>Pichiomycetes</taxon>
        <taxon>Debaryomycetaceae</taxon>
        <taxon>Candida/Lodderomyces clade</taxon>
        <taxon>Candida</taxon>
    </lineage>
</organism>
<evidence type="ECO:0000256" key="7">
    <source>
        <dbReference type="SAM" id="SignalP"/>
    </source>
</evidence>
<gene>
    <name evidence="9" type="ORF">CAWG_02393</name>
</gene>
<sequence length="563" mass="60710">MLFKNFLLLFIATATTVFASYDVSSSLIHYHDFNFNVGDIAIRNGASFSLVNTFDCLFKGDLTIEEKSKLYITSTGRALILHIAGLFNKVKNDGLLVVNTLESHAAAICKILGASFVNTGDAIFAFQGRFLPPIIALTARQWQNFGRMHFLQKFPSKSLAMLGHFGGTIENHGTLCFTNQIFKQLTTIDGRGCIALEKSSSFFIENSLFPIDRRQVIYMGEGNPSIQAVVTTFPQTFKVANFGGNGAHKIGLNLPLMYFPHHDEHDWFYDEETGILTLRATEFLSQNFDIGLGYDPSKFEVCSDESVGFLWVFNGAIKYNGPAPNPGRPSICQACPGIHSAPGAEPSTTTKSIITTKTDGAVCTEVDTVIVSSDKSGSWYTTTSGASINCGTTSEAPIPNPRVTITTTWTEITTATVTETGTKTDTVIVQVPTTPNPQITVTKTWTESFITASTVTGDKTDTVIVDIPETTTSCLTTTNTWTGDYITTITTSGWIIVEVPTQNVVTIVYTDSQSTSGKTTTTPVVTAETSATTGNDNTASTTDATGKTLTTVTSSNDNTTSTG</sequence>
<feature type="compositionally biased region" description="Polar residues" evidence="6">
    <location>
        <begin position="534"/>
        <end position="547"/>
    </location>
</feature>
<keyword evidence="4 7" id="KW-0732">Signal</keyword>
<dbReference type="HOGENOM" id="CLU_006199_3_1_1"/>
<evidence type="ECO:0000256" key="6">
    <source>
        <dbReference type="SAM" id="MobiDB-lite"/>
    </source>
</evidence>
<dbReference type="Proteomes" id="UP000001429">
    <property type="component" value="Chromosome 3"/>
</dbReference>
<keyword evidence="10" id="KW-1185">Reference proteome</keyword>
<feature type="region of interest" description="Disordered" evidence="6">
    <location>
        <begin position="513"/>
        <end position="563"/>
    </location>
</feature>
<dbReference type="Pfam" id="PF11765">
    <property type="entry name" value="Hyphal_reg_CWP"/>
    <property type="match status" value="1"/>
</dbReference>
<feature type="non-terminal residue" evidence="9">
    <location>
        <position position="563"/>
    </location>
</feature>
<keyword evidence="3" id="KW-0964">Secreted</keyword>
<feature type="compositionally biased region" description="Low complexity" evidence="6">
    <location>
        <begin position="548"/>
        <end position="563"/>
    </location>
</feature>